<dbReference type="Pfam" id="PF13527">
    <property type="entry name" value="Acetyltransf_9"/>
    <property type="match status" value="1"/>
</dbReference>
<dbReference type="EC" id="2.3.1.-" evidence="2"/>
<dbReference type="PANTHER" id="PTHR37817">
    <property type="entry name" value="N-ACETYLTRANSFERASE EIS"/>
    <property type="match status" value="1"/>
</dbReference>
<accession>A0ABU9VSD8</accession>
<evidence type="ECO:0000313" key="3">
    <source>
        <dbReference type="Proteomes" id="UP001407405"/>
    </source>
</evidence>
<dbReference type="RefSeq" id="WP_343185118.1">
    <property type="nucleotide sequence ID" value="NZ_JBCITM010000003.1"/>
</dbReference>
<comment type="caution">
    <text evidence="2">The sequence shown here is derived from an EMBL/GenBank/DDBJ whole genome shotgun (WGS) entry which is preliminary data.</text>
</comment>
<feature type="domain" description="Enhanced intracellular survival protein" evidence="1">
    <location>
        <begin position="326"/>
        <end position="413"/>
    </location>
</feature>
<dbReference type="InterPro" id="IPR016181">
    <property type="entry name" value="Acyl_CoA_acyltransferase"/>
</dbReference>
<dbReference type="Gene3D" id="3.30.1050.10">
    <property type="entry name" value="SCP2 sterol-binding domain"/>
    <property type="match status" value="1"/>
</dbReference>
<gene>
    <name evidence="2" type="ORF">AAIG11_04835</name>
</gene>
<organism evidence="2 3">
    <name type="scientific">Anoxynatronum sibiricum</name>
    <dbReference type="NCBI Taxonomy" id="210623"/>
    <lineage>
        <taxon>Bacteria</taxon>
        <taxon>Bacillati</taxon>
        <taxon>Bacillota</taxon>
        <taxon>Clostridia</taxon>
        <taxon>Eubacteriales</taxon>
        <taxon>Clostridiaceae</taxon>
        <taxon>Anoxynatronum</taxon>
    </lineage>
</organism>
<keyword evidence="3" id="KW-1185">Reference proteome</keyword>
<reference evidence="2 3" key="1">
    <citation type="submission" date="2024-04" db="EMBL/GenBank/DDBJ databases">
        <title>Genome sequencing and metabolic network reconstruction of aminoacids and betaine degradation by Anoxynatronum sibiricum.</title>
        <authorList>
            <person name="Detkova E.N."/>
            <person name="Boltjanskaja Y.V."/>
            <person name="Mardanov A.V."/>
            <person name="Kevbrin V."/>
        </authorList>
    </citation>
    <scope>NUCLEOTIDE SEQUENCE [LARGE SCALE GENOMIC DNA]</scope>
    <source>
        <strain evidence="2 3">Z-7981</strain>
    </source>
</reference>
<sequence>MREVRLLKDSDAASMARLMVNAYPGYDLNENARATTEDWVRKCVKKGAGDVLAGHFTDEGIQIGGIRMLTQPINLRMKQLTAIGLGALCVDLLHKKEKVALKLLTWAFEEGRQKGAALAVLDPFNIGFYKKLGCGLGAVNHQFWLTPSQFPAQGDRTQVVELSQKDLPEIMDYYRQFFQAHHGVLKQEAYEVEEMLKGCQMVVGVRRHGCLTGVMAFHFQRTGLDNLFKTNLLVEELLFDDADTLLALAAMIHAQADQVSHVRLRSQYRNFEAFFDNPDTGEDDTFHTRKNEMYRTGNGMMYRVLDIPKVLETLQPNETMEQGLVLKLQVTDDLIPANHGDWYLWSEDGVINISRDQRAATATLSLAACDFASLVMGTVGLASLVAFGKATLNEPHFLKPLHHFFDYSEAPICLSRF</sequence>
<keyword evidence="2" id="KW-0012">Acyltransferase</keyword>
<proteinExistence type="predicted"/>
<dbReference type="SUPFAM" id="SSF55718">
    <property type="entry name" value="SCP-like"/>
    <property type="match status" value="1"/>
</dbReference>
<dbReference type="GO" id="GO:0016746">
    <property type="term" value="F:acyltransferase activity"/>
    <property type="evidence" value="ECO:0007669"/>
    <property type="project" value="UniProtKB-KW"/>
</dbReference>
<dbReference type="Gene3D" id="3.40.630.30">
    <property type="match status" value="2"/>
</dbReference>
<dbReference type="InterPro" id="IPR025559">
    <property type="entry name" value="Eis_dom"/>
</dbReference>
<dbReference type="InterPro" id="IPR051554">
    <property type="entry name" value="Acetyltransferase_Eis"/>
</dbReference>
<dbReference type="Pfam" id="PF13530">
    <property type="entry name" value="SCP2_2"/>
    <property type="match status" value="1"/>
</dbReference>
<evidence type="ECO:0000259" key="1">
    <source>
        <dbReference type="Pfam" id="PF13530"/>
    </source>
</evidence>
<dbReference type="SUPFAM" id="SSF55729">
    <property type="entry name" value="Acyl-CoA N-acyltransferases (Nat)"/>
    <property type="match status" value="1"/>
</dbReference>
<name>A0ABU9VSD8_9CLOT</name>
<dbReference type="PANTHER" id="PTHR37817:SF1">
    <property type="entry name" value="N-ACETYLTRANSFERASE EIS"/>
    <property type="match status" value="1"/>
</dbReference>
<protein>
    <submittedName>
        <fullName evidence="2">GNAT family N-acetyltransferase</fullName>
        <ecNumber evidence="2">2.3.1.-</ecNumber>
    </submittedName>
</protein>
<keyword evidence="2" id="KW-0808">Transferase</keyword>
<dbReference type="EMBL" id="JBCITM010000003">
    <property type="protein sequence ID" value="MEN1759790.1"/>
    <property type="molecule type" value="Genomic_DNA"/>
</dbReference>
<dbReference type="InterPro" id="IPR036527">
    <property type="entry name" value="SCP2_sterol-bd_dom_sf"/>
</dbReference>
<evidence type="ECO:0000313" key="2">
    <source>
        <dbReference type="EMBL" id="MEN1759790.1"/>
    </source>
</evidence>
<dbReference type="Proteomes" id="UP001407405">
    <property type="component" value="Unassembled WGS sequence"/>
</dbReference>